<dbReference type="EMBL" id="JAWXVG010000001">
    <property type="protein sequence ID" value="MDX6181061.1"/>
    <property type="molecule type" value="Genomic_DNA"/>
</dbReference>
<accession>A0AAJ2VVA0</accession>
<evidence type="ECO:0000313" key="2">
    <source>
        <dbReference type="EMBL" id="MDX6184662.1"/>
    </source>
</evidence>
<dbReference type="EMBL" id="JAWXVH010000001">
    <property type="protein sequence ID" value="MDX6184662.1"/>
    <property type="molecule type" value="Genomic_DNA"/>
</dbReference>
<dbReference type="RefSeq" id="WP_229975715.1">
    <property type="nucleotide sequence ID" value="NZ_CP087133.1"/>
</dbReference>
<dbReference type="AlphaFoldDB" id="A0AAJ2VVA0"/>
<proteinExistence type="predicted"/>
<reference evidence="2 4" key="1">
    <citation type="submission" date="2023-11" db="EMBL/GenBank/DDBJ databases">
        <title>Unpublished Manusciprt.</title>
        <authorList>
            <person name="Saticioglu I.B."/>
            <person name="Ay H."/>
            <person name="Ajmi N."/>
            <person name="Altun S."/>
            <person name="Duman M."/>
        </authorList>
    </citation>
    <scope>NUCLEOTIDE SEQUENCE</scope>
    <source>
        <strain evidence="1 4">Fl-33</strain>
        <strain evidence="2">Fl-77</strain>
    </source>
</reference>
<evidence type="ECO:0000313" key="4">
    <source>
        <dbReference type="Proteomes" id="UP001278738"/>
    </source>
</evidence>
<evidence type="ECO:0000313" key="3">
    <source>
        <dbReference type="Proteomes" id="UP001270053"/>
    </source>
</evidence>
<evidence type="ECO:0000313" key="1">
    <source>
        <dbReference type="EMBL" id="MDX6181061.1"/>
    </source>
</evidence>
<sequence>MKKLNFIVLLACITMVSCQDKLSEKTKKEIQEKQAFWQTRTELINKNKTTMEYPIKKDTTIGNETRFNAITLNSGGFQFEIYIDDVLLTNFKGEAAKGQGGRIGSEQLNPLLLTSGTHEIKVRMYPSYGKKVFGPGGAIALCFYHYRDGDLRTMIYNEKMRGEDGIWLDQDNEQWVSTKGEYGSPDYIKGHFEPKEPLPLKGLPIYEWRSTFDADVPYDLTGWRNSVNLQKEQEDEKKNIKAELIAEYKKVHEIIKNRDVEGYLKLVKDREELLGKTMYYTEKERKEKIKMAEELLNNSDYELEPLFEETFKLEYQAYGKLVTLLHLADGEGIIRLTNKKDPNENIYLDFLFQRKEKGGKLSVI</sequence>
<protein>
    <submittedName>
        <fullName evidence="2">Uncharacterized protein</fullName>
    </submittedName>
</protein>
<dbReference type="PROSITE" id="PS51257">
    <property type="entry name" value="PROKAR_LIPOPROTEIN"/>
    <property type="match status" value="1"/>
</dbReference>
<gene>
    <name evidence="1" type="ORF">SGQ18_02760</name>
    <name evidence="2" type="ORF">SGQ44_02765</name>
</gene>
<name>A0AAJ2VVA0_9FLAO</name>
<dbReference type="Proteomes" id="UP001270053">
    <property type="component" value="Unassembled WGS sequence"/>
</dbReference>
<organism evidence="2 3">
    <name type="scientific">Flavobacterium flavipigmentatum</name>
    <dbReference type="NCBI Taxonomy" id="2893884"/>
    <lineage>
        <taxon>Bacteria</taxon>
        <taxon>Pseudomonadati</taxon>
        <taxon>Bacteroidota</taxon>
        <taxon>Flavobacteriia</taxon>
        <taxon>Flavobacteriales</taxon>
        <taxon>Flavobacteriaceae</taxon>
        <taxon>Flavobacterium</taxon>
    </lineage>
</organism>
<keyword evidence="4" id="KW-1185">Reference proteome</keyword>
<dbReference type="Proteomes" id="UP001278738">
    <property type="component" value="Unassembled WGS sequence"/>
</dbReference>
<comment type="caution">
    <text evidence="2">The sequence shown here is derived from an EMBL/GenBank/DDBJ whole genome shotgun (WGS) entry which is preliminary data.</text>
</comment>